<organism evidence="1 2">
    <name type="scientific">Kumtagia ephedrae</name>
    <dbReference type="NCBI Taxonomy" id="2116701"/>
    <lineage>
        <taxon>Bacteria</taxon>
        <taxon>Pseudomonadati</taxon>
        <taxon>Pseudomonadota</taxon>
        <taxon>Alphaproteobacteria</taxon>
        <taxon>Hyphomicrobiales</taxon>
        <taxon>Phyllobacteriaceae</taxon>
        <taxon>Kumtagia</taxon>
    </lineage>
</organism>
<gene>
    <name evidence="1" type="ORF">C7I84_06105</name>
</gene>
<keyword evidence="2" id="KW-1185">Reference proteome</keyword>
<reference evidence="1 2" key="1">
    <citation type="submission" date="2018-03" db="EMBL/GenBank/DDBJ databases">
        <title>The draft genome of Mesorhizobium sp. 6GN-30.</title>
        <authorList>
            <person name="Liu L."/>
            <person name="Li L."/>
            <person name="Wang T."/>
            <person name="Zhang X."/>
            <person name="Liang L."/>
        </authorList>
    </citation>
    <scope>NUCLEOTIDE SEQUENCE [LARGE SCALE GENOMIC DNA]</scope>
    <source>
        <strain evidence="1 2">6GN30</strain>
    </source>
</reference>
<dbReference type="RefSeq" id="WP_106771260.1">
    <property type="nucleotide sequence ID" value="NZ_PXYK01000004.1"/>
</dbReference>
<name>A0A2P7SPW7_9HYPH</name>
<dbReference type="EMBL" id="PXYK01000004">
    <property type="protein sequence ID" value="PSJ64513.1"/>
    <property type="molecule type" value="Genomic_DNA"/>
</dbReference>
<accession>A0A2P7SPW7</accession>
<comment type="caution">
    <text evidence="1">The sequence shown here is derived from an EMBL/GenBank/DDBJ whole genome shotgun (WGS) entry which is preliminary data.</text>
</comment>
<protein>
    <submittedName>
        <fullName evidence="1">Uncharacterized protein</fullName>
    </submittedName>
</protein>
<sequence length="272" mass="29177">MVDTIRRRVGTFNAPLAPVAILGAEIDAVEAMGENANYWRAFDGAFVGAGTEEFQWLPRVGDVPLNRGGSSWPTFTDGAIPYLASTDETKSLVTPPGVAILPQTSHAVVTLAYQPGTATGVIWGNRADYLMTSTTEASFEGLATGHNLLEDDLIYMTRGYNQRVTVPDANTYRDNQWHVLTVLFTTGAQNVARLRVDGAQIATNTDIQAPMAALNLREMRLFASGQNAPMAGFLGRVAAHAVVRRDLNAEAAALHEIEAYFGSLAGITIPAP</sequence>
<proteinExistence type="predicted"/>
<evidence type="ECO:0000313" key="1">
    <source>
        <dbReference type="EMBL" id="PSJ64513.1"/>
    </source>
</evidence>
<dbReference type="Proteomes" id="UP000241229">
    <property type="component" value="Unassembled WGS sequence"/>
</dbReference>
<dbReference type="AlphaFoldDB" id="A0A2P7SPW7"/>
<evidence type="ECO:0000313" key="2">
    <source>
        <dbReference type="Proteomes" id="UP000241229"/>
    </source>
</evidence>
<dbReference type="Gene3D" id="2.60.120.200">
    <property type="match status" value="1"/>
</dbReference>
<dbReference type="OrthoDB" id="9802683at2"/>